<evidence type="ECO:0000313" key="1">
    <source>
        <dbReference type="EMBL" id="TWP52111.1"/>
    </source>
</evidence>
<dbReference type="SUPFAM" id="SSF55811">
    <property type="entry name" value="Nudix"/>
    <property type="match status" value="1"/>
</dbReference>
<dbReference type="RefSeq" id="WP_146350907.1">
    <property type="nucleotide sequence ID" value="NZ_VOBR01000006.1"/>
</dbReference>
<reference evidence="1 2" key="1">
    <citation type="submission" date="2019-07" db="EMBL/GenBank/DDBJ databases">
        <title>Lentzea xizangensis sp. nov., isolated from Qinghai-Tibetan Plateau Soils.</title>
        <authorList>
            <person name="Huang J."/>
        </authorList>
    </citation>
    <scope>NUCLEOTIDE SEQUENCE [LARGE SCALE GENOMIC DNA]</scope>
    <source>
        <strain evidence="1 2">FXJ1.1311</strain>
    </source>
</reference>
<dbReference type="Proteomes" id="UP000316639">
    <property type="component" value="Unassembled WGS sequence"/>
</dbReference>
<dbReference type="Gene3D" id="3.90.79.10">
    <property type="entry name" value="Nucleoside Triphosphate Pyrophosphohydrolase"/>
    <property type="match status" value="1"/>
</dbReference>
<dbReference type="OrthoDB" id="9805113at2"/>
<name>A0A563EXA7_9PSEU</name>
<organism evidence="1 2">
    <name type="scientific">Lentzea tibetensis</name>
    <dbReference type="NCBI Taxonomy" id="2591470"/>
    <lineage>
        <taxon>Bacteria</taxon>
        <taxon>Bacillati</taxon>
        <taxon>Actinomycetota</taxon>
        <taxon>Actinomycetes</taxon>
        <taxon>Pseudonocardiales</taxon>
        <taxon>Pseudonocardiaceae</taxon>
        <taxon>Lentzea</taxon>
    </lineage>
</organism>
<proteinExistence type="predicted"/>
<keyword evidence="1" id="KW-0378">Hydrolase</keyword>
<evidence type="ECO:0000313" key="2">
    <source>
        <dbReference type="Proteomes" id="UP000316639"/>
    </source>
</evidence>
<dbReference type="Pfam" id="PF15891">
    <property type="entry name" value="Nuc_deoxyri_tr2"/>
    <property type="match status" value="1"/>
</dbReference>
<dbReference type="InterPro" id="IPR015797">
    <property type="entry name" value="NUDIX_hydrolase-like_dom_sf"/>
</dbReference>
<sequence length="373" mass="41483">MANIVIVHAGESPPETWDASLFLAGPTPRSADVPSWRPAALRELVWEGPGTLAVFVPEPRDGSVWPDYTSQITWELHWGDRCDVVLFWIPRGPGMPALTTNDEFGRWKDSGRVVLGTPPAAEHVRYQREYATTHRISLSDTLPDTVASALSLLTPGATRAGGERHVPLLVWRTPSFQSWLSRVREAGDELRSGRLEWTWRSGRSLFLWAFHAQLYVASEDRVKSNEVVLSRPDIACVVAYRRASVPLDTEVVLVREFRSPGGFVHELPGGSNPAPMPMLELAAVELAEETGVRVPLDRLRAHHHRPLAASFSAHRQHVFSVELTADEMARLRPAGNHDESERTYPEVHRLGDLLKNGATDWTTLGALAEVVFS</sequence>
<dbReference type="AlphaFoldDB" id="A0A563EXA7"/>
<dbReference type="EMBL" id="VOBR01000006">
    <property type="protein sequence ID" value="TWP52111.1"/>
    <property type="molecule type" value="Genomic_DNA"/>
</dbReference>
<comment type="caution">
    <text evidence="1">The sequence shown here is derived from an EMBL/GenBank/DDBJ whole genome shotgun (WGS) entry which is preliminary data.</text>
</comment>
<dbReference type="GO" id="GO:0016787">
    <property type="term" value="F:hydrolase activity"/>
    <property type="evidence" value="ECO:0007669"/>
    <property type="project" value="UniProtKB-KW"/>
</dbReference>
<gene>
    <name evidence="1" type="ORF">FKR81_11045</name>
</gene>
<dbReference type="Gene3D" id="3.40.50.450">
    <property type="match status" value="1"/>
</dbReference>
<accession>A0A563EXA7</accession>
<dbReference type="InterPro" id="IPR039470">
    <property type="entry name" value="Nuc_deoxyri_tr2"/>
</dbReference>
<protein>
    <submittedName>
        <fullName evidence="1">NUDIX hydrolase</fullName>
    </submittedName>
</protein>
<keyword evidence="2" id="KW-1185">Reference proteome</keyword>